<organism evidence="1 2">
    <name type="scientific">Brachionus plicatilis</name>
    <name type="common">Marine rotifer</name>
    <name type="synonym">Brachionus muelleri</name>
    <dbReference type="NCBI Taxonomy" id="10195"/>
    <lineage>
        <taxon>Eukaryota</taxon>
        <taxon>Metazoa</taxon>
        <taxon>Spiralia</taxon>
        <taxon>Gnathifera</taxon>
        <taxon>Rotifera</taxon>
        <taxon>Eurotatoria</taxon>
        <taxon>Monogononta</taxon>
        <taxon>Pseudotrocha</taxon>
        <taxon>Ploima</taxon>
        <taxon>Brachionidae</taxon>
        <taxon>Brachionus</taxon>
    </lineage>
</organism>
<dbReference type="AlphaFoldDB" id="A0A3M7SB11"/>
<dbReference type="OrthoDB" id="10044445at2759"/>
<dbReference type="EMBL" id="REGN01001716">
    <property type="protein sequence ID" value="RNA32976.1"/>
    <property type="molecule type" value="Genomic_DNA"/>
</dbReference>
<reference evidence="1 2" key="1">
    <citation type="journal article" date="2018" name="Sci. Rep.">
        <title>Genomic signatures of local adaptation to the degree of environmental predictability in rotifers.</title>
        <authorList>
            <person name="Franch-Gras L."/>
            <person name="Hahn C."/>
            <person name="Garcia-Roger E.M."/>
            <person name="Carmona M.J."/>
            <person name="Serra M."/>
            <person name="Gomez A."/>
        </authorList>
    </citation>
    <scope>NUCLEOTIDE SEQUENCE [LARGE SCALE GENOMIC DNA]</scope>
    <source>
        <strain evidence="1">HYR1</strain>
    </source>
</reference>
<sequence>MNDIKILEENGLDIDNGYKMVNVKDSISYIVADNLGANKVGGFVESFNNNVNCYCRFCYSTPELVQEKFRDTDFDKLDELNEKLSKFNYGRIDMKNKVPCTLFAKQSLKTNYGFKLSATHAWMLIKVFPLIYGKEFQDDEHYDHFVDLIEIYRDLNGSNFNENTIKSLETRIENYLKTSTIYYKITFTAKHHFMVHVGRTIREFGPPKQYSIMRFGSKHSYFKRANQRIHNSINTTKSLSERHQDFQLYNLKSPNYFKPIEYGPESKMNPIYPLIKELRGQDLAGFNGCSIKVGASLFLIISGDWFIQNF</sequence>
<gene>
    <name evidence="1" type="ORF">BpHYR1_006237</name>
</gene>
<dbReference type="Proteomes" id="UP000276133">
    <property type="component" value="Unassembled WGS sequence"/>
</dbReference>
<evidence type="ECO:0000313" key="1">
    <source>
        <dbReference type="EMBL" id="RNA32976.1"/>
    </source>
</evidence>
<keyword evidence="2" id="KW-1185">Reference proteome</keyword>
<comment type="caution">
    <text evidence="1">The sequence shown here is derived from an EMBL/GenBank/DDBJ whole genome shotgun (WGS) entry which is preliminary data.</text>
</comment>
<accession>A0A3M7SB11</accession>
<proteinExistence type="predicted"/>
<name>A0A3M7SB11_BRAPC</name>
<evidence type="ECO:0000313" key="2">
    <source>
        <dbReference type="Proteomes" id="UP000276133"/>
    </source>
</evidence>
<protein>
    <submittedName>
        <fullName evidence="1">Uncharacterized protein</fullName>
    </submittedName>
</protein>